<dbReference type="AlphaFoldDB" id="A0A1E3B7Y0"/>
<dbReference type="STRING" id="573508.A0A1E3B7Y0"/>
<name>A0A1E3B7Y0_ASPCR</name>
<dbReference type="InterPro" id="IPR038903">
    <property type="entry name" value="Allergen_Asp_f_4"/>
</dbReference>
<dbReference type="Proteomes" id="UP000094569">
    <property type="component" value="Unassembled WGS sequence"/>
</dbReference>
<dbReference type="GO" id="GO:0019863">
    <property type="term" value="F:IgE binding"/>
    <property type="evidence" value="ECO:0007669"/>
    <property type="project" value="InterPro"/>
</dbReference>
<dbReference type="PANTHER" id="PTHR42039">
    <property type="entry name" value="PUTATIVE (AFU_ORTHOLOGUE AFUA_3G02940)-RELATED"/>
    <property type="match status" value="1"/>
</dbReference>
<sequence>MQLTKTLMLLAALTSGSLANINKRSSTLIPVASPTSSSPSSASSSSSSGGSSGGSWTATPSSGSYSTEGFGGRTSSGGSGITYAGNTGNPWGSNMIQVSESDAANYKNVAQFKGQNEETWTVVLFNKCGPDGQMTGWYGNSALTFELSAGDTKYVAFDDDSRGGWAAASGSIPTDSNGGYASTWGEFDFTSSSNGGWSGFDVSAIMAQNAGLTVQGMSICDALGSTCSSITPDAASVNNAYTSAKTDVGGIGGNLPGGGAVRLAVTIDYKG</sequence>
<reference evidence="3 4" key="1">
    <citation type="journal article" date="2016" name="BMC Genomics">
        <title>Comparative genomic and transcriptomic analyses of the Fuzhuan brick tea-fermentation fungus Aspergillus cristatus.</title>
        <authorList>
            <person name="Ge Y."/>
            <person name="Wang Y."/>
            <person name="Liu Y."/>
            <person name="Tan Y."/>
            <person name="Ren X."/>
            <person name="Zhang X."/>
            <person name="Hyde K.D."/>
            <person name="Liu Y."/>
            <person name="Liu Z."/>
        </authorList>
    </citation>
    <scope>NUCLEOTIDE SEQUENCE [LARGE SCALE GENOMIC DNA]</scope>
    <source>
        <strain evidence="3 4">GZAAS20.1005</strain>
    </source>
</reference>
<dbReference type="GO" id="GO:0005576">
    <property type="term" value="C:extracellular region"/>
    <property type="evidence" value="ECO:0007669"/>
    <property type="project" value="InterPro"/>
</dbReference>
<evidence type="ECO:0000313" key="3">
    <source>
        <dbReference type="EMBL" id="ODM17085.1"/>
    </source>
</evidence>
<dbReference type="OrthoDB" id="118256at2759"/>
<evidence type="ECO:0000313" key="4">
    <source>
        <dbReference type="Proteomes" id="UP000094569"/>
    </source>
</evidence>
<dbReference type="EMBL" id="JXNT01000009">
    <property type="protein sequence ID" value="ODM17085.1"/>
    <property type="molecule type" value="Genomic_DNA"/>
</dbReference>
<keyword evidence="4" id="KW-1185">Reference proteome</keyword>
<protein>
    <recommendedName>
        <fullName evidence="5">Allergen Asp f 4</fullName>
    </recommendedName>
</protein>
<keyword evidence="2" id="KW-0732">Signal</keyword>
<evidence type="ECO:0000256" key="2">
    <source>
        <dbReference type="SAM" id="SignalP"/>
    </source>
</evidence>
<proteinExistence type="predicted"/>
<evidence type="ECO:0000256" key="1">
    <source>
        <dbReference type="SAM" id="MobiDB-lite"/>
    </source>
</evidence>
<feature type="region of interest" description="Disordered" evidence="1">
    <location>
        <begin position="30"/>
        <end position="84"/>
    </location>
</feature>
<evidence type="ECO:0008006" key="5">
    <source>
        <dbReference type="Google" id="ProtNLM"/>
    </source>
</evidence>
<feature type="compositionally biased region" description="Gly residues" evidence="1">
    <location>
        <begin position="69"/>
        <end position="80"/>
    </location>
</feature>
<comment type="caution">
    <text evidence="3">The sequence shown here is derived from an EMBL/GenBank/DDBJ whole genome shotgun (WGS) entry which is preliminary data.</text>
</comment>
<dbReference type="Pfam" id="PF25312">
    <property type="entry name" value="Allergen_Asp_f_4"/>
    <property type="match status" value="1"/>
</dbReference>
<dbReference type="PANTHER" id="PTHR42039:SF1">
    <property type="entry name" value="PUTATIVE (AFU_ORTHOLOGUE AFUA_3G02940)-RELATED"/>
    <property type="match status" value="1"/>
</dbReference>
<dbReference type="VEuPathDB" id="FungiDB:SI65_07484"/>
<organism evidence="3 4">
    <name type="scientific">Aspergillus cristatus</name>
    <name type="common">Chinese Fuzhuan brick tea-fermentation fungus</name>
    <name type="synonym">Eurotium cristatum</name>
    <dbReference type="NCBI Taxonomy" id="573508"/>
    <lineage>
        <taxon>Eukaryota</taxon>
        <taxon>Fungi</taxon>
        <taxon>Dikarya</taxon>
        <taxon>Ascomycota</taxon>
        <taxon>Pezizomycotina</taxon>
        <taxon>Eurotiomycetes</taxon>
        <taxon>Eurotiomycetidae</taxon>
        <taxon>Eurotiales</taxon>
        <taxon>Aspergillaceae</taxon>
        <taxon>Aspergillus</taxon>
        <taxon>Aspergillus subgen. Aspergillus</taxon>
    </lineage>
</organism>
<feature type="signal peptide" evidence="2">
    <location>
        <begin position="1"/>
        <end position="19"/>
    </location>
</feature>
<feature type="compositionally biased region" description="Low complexity" evidence="1">
    <location>
        <begin position="32"/>
        <end position="68"/>
    </location>
</feature>
<feature type="chain" id="PRO_5009123552" description="Allergen Asp f 4" evidence="2">
    <location>
        <begin position="20"/>
        <end position="271"/>
    </location>
</feature>
<gene>
    <name evidence="3" type="ORF">SI65_07484</name>
</gene>
<accession>A0A1E3B7Y0</accession>